<keyword evidence="4 6" id="KW-1133">Transmembrane helix</keyword>
<protein>
    <submittedName>
        <fullName evidence="8">MFS transporter</fullName>
    </submittedName>
</protein>
<dbReference type="GO" id="GO:0005886">
    <property type="term" value="C:plasma membrane"/>
    <property type="evidence" value="ECO:0007669"/>
    <property type="project" value="UniProtKB-SubCell"/>
</dbReference>
<feature type="transmembrane region" description="Helical" evidence="6">
    <location>
        <begin position="52"/>
        <end position="69"/>
    </location>
</feature>
<feature type="domain" description="Major facilitator superfamily (MFS) profile" evidence="7">
    <location>
        <begin position="10"/>
        <end position="396"/>
    </location>
</feature>
<dbReference type="PROSITE" id="PS50850">
    <property type="entry name" value="MFS"/>
    <property type="match status" value="1"/>
</dbReference>
<dbReference type="InterPro" id="IPR036259">
    <property type="entry name" value="MFS_trans_sf"/>
</dbReference>
<evidence type="ECO:0000259" key="7">
    <source>
        <dbReference type="PROSITE" id="PS50850"/>
    </source>
</evidence>
<evidence type="ECO:0000256" key="4">
    <source>
        <dbReference type="ARBA" id="ARBA00022989"/>
    </source>
</evidence>
<dbReference type="PANTHER" id="PTHR43124">
    <property type="entry name" value="PURINE EFFLUX PUMP PBUE"/>
    <property type="match status" value="1"/>
</dbReference>
<feature type="transmembrane region" description="Helical" evidence="6">
    <location>
        <begin position="245"/>
        <end position="266"/>
    </location>
</feature>
<dbReference type="RefSeq" id="WP_114615773.1">
    <property type="nucleotide sequence ID" value="NZ_PPTO01000010.1"/>
</dbReference>
<accession>A0A369LH17</accession>
<feature type="transmembrane region" description="Helical" evidence="6">
    <location>
        <begin position="134"/>
        <end position="152"/>
    </location>
</feature>
<dbReference type="CDD" id="cd17324">
    <property type="entry name" value="MFS_NepI_like"/>
    <property type="match status" value="1"/>
</dbReference>
<evidence type="ECO:0000256" key="3">
    <source>
        <dbReference type="ARBA" id="ARBA00022692"/>
    </source>
</evidence>
<evidence type="ECO:0000256" key="2">
    <source>
        <dbReference type="ARBA" id="ARBA00022475"/>
    </source>
</evidence>
<name>A0A369LH17_9ACTN</name>
<feature type="transmembrane region" description="Helical" evidence="6">
    <location>
        <begin position="212"/>
        <end position="233"/>
    </location>
</feature>
<dbReference type="PANTHER" id="PTHR43124:SF10">
    <property type="entry name" value="PURINE EFFLUX PUMP PBUE"/>
    <property type="match status" value="1"/>
</dbReference>
<evidence type="ECO:0000256" key="6">
    <source>
        <dbReference type="SAM" id="Phobius"/>
    </source>
</evidence>
<sequence length="410" mass="41804">MASNASSNALKIIFTAMAFSLGFAEFVLIGIVPDVAESLGEPVTRIGDIVGFYALACAVATPVLALLGGRLGQKRLALVLLCVFDAANLLVFFADTYPVLLASRMGAACTSGTLLAIILALAPDVVGRDRAGSLVALVLAGFSVSSVVGVPLGTLLSDAFMWKAAYVAVFICGLISSVLLTATFPKKEAGASVGEPQTSTTSQVRILTDRRVILNALMILATAAGTYVFYTYLTPVLEGVMGFSTAATSVVLLLVGAACIASNIVSGKIADNGGIPKLPLVFGAQMVALALLFVTPSLGLIGVANILALGLVMYAMNSSVQMVFQDVAREDYPAAVTFSASLHPMTFNAGIAVGSFIGGAVVNSAGLEATGLVGAVVAGCALALCLILKRVLAKNDSHAGASVPTEMMEA</sequence>
<evidence type="ECO:0000256" key="1">
    <source>
        <dbReference type="ARBA" id="ARBA00004651"/>
    </source>
</evidence>
<dbReference type="Proteomes" id="UP000253975">
    <property type="component" value="Unassembled WGS sequence"/>
</dbReference>
<comment type="caution">
    <text evidence="8">The sequence shown here is derived from an EMBL/GenBank/DDBJ whole genome shotgun (WGS) entry which is preliminary data.</text>
</comment>
<dbReference type="Gene3D" id="1.20.1250.20">
    <property type="entry name" value="MFS general substrate transporter like domains"/>
    <property type="match status" value="1"/>
</dbReference>
<dbReference type="GO" id="GO:0022857">
    <property type="term" value="F:transmembrane transporter activity"/>
    <property type="evidence" value="ECO:0007669"/>
    <property type="project" value="InterPro"/>
</dbReference>
<feature type="transmembrane region" description="Helical" evidence="6">
    <location>
        <begin position="164"/>
        <end position="184"/>
    </location>
</feature>
<keyword evidence="3 6" id="KW-0812">Transmembrane</keyword>
<dbReference type="AlphaFoldDB" id="A0A369LH17"/>
<dbReference type="SUPFAM" id="SSF103473">
    <property type="entry name" value="MFS general substrate transporter"/>
    <property type="match status" value="1"/>
</dbReference>
<feature type="transmembrane region" description="Helical" evidence="6">
    <location>
        <begin position="76"/>
        <end position="94"/>
    </location>
</feature>
<organism evidence="8 9">
    <name type="scientific">Slackia isoflavoniconvertens</name>
    <dbReference type="NCBI Taxonomy" id="572010"/>
    <lineage>
        <taxon>Bacteria</taxon>
        <taxon>Bacillati</taxon>
        <taxon>Actinomycetota</taxon>
        <taxon>Coriobacteriia</taxon>
        <taxon>Eggerthellales</taxon>
        <taxon>Eggerthellaceae</taxon>
        <taxon>Slackia</taxon>
    </lineage>
</organism>
<evidence type="ECO:0000313" key="9">
    <source>
        <dbReference type="Proteomes" id="UP000253975"/>
    </source>
</evidence>
<dbReference type="InterPro" id="IPR011701">
    <property type="entry name" value="MFS"/>
</dbReference>
<keyword evidence="2" id="KW-1003">Cell membrane</keyword>
<feature type="transmembrane region" description="Helical" evidence="6">
    <location>
        <begin position="369"/>
        <end position="388"/>
    </location>
</feature>
<dbReference type="Pfam" id="PF07690">
    <property type="entry name" value="MFS_1"/>
    <property type="match status" value="1"/>
</dbReference>
<feature type="transmembrane region" description="Helical" evidence="6">
    <location>
        <begin position="12"/>
        <end position="32"/>
    </location>
</feature>
<comment type="subcellular location">
    <subcellularLocation>
        <location evidence="1">Cell membrane</location>
        <topology evidence="1">Multi-pass membrane protein</topology>
    </subcellularLocation>
</comment>
<dbReference type="InterPro" id="IPR020846">
    <property type="entry name" value="MFS_dom"/>
</dbReference>
<dbReference type="InterPro" id="IPR050189">
    <property type="entry name" value="MFS_Efflux_Transporters"/>
</dbReference>
<keyword evidence="5 6" id="KW-0472">Membrane</keyword>
<gene>
    <name evidence="8" type="ORF">C1881_06785</name>
</gene>
<reference evidence="8 9" key="1">
    <citation type="journal article" date="2018" name="Elife">
        <title>Discovery and characterization of a prevalent human gut bacterial enzyme sufficient for the inactivation of a family of plant toxins.</title>
        <authorList>
            <person name="Koppel N."/>
            <person name="Bisanz J.E."/>
            <person name="Pandelia M.E."/>
            <person name="Turnbaugh P.J."/>
            <person name="Balskus E.P."/>
        </authorList>
    </citation>
    <scope>NUCLEOTIDE SEQUENCE [LARGE SCALE GENOMIC DNA]</scope>
    <source>
        <strain evidence="8 9">OB21 GAM31</strain>
    </source>
</reference>
<proteinExistence type="predicted"/>
<evidence type="ECO:0000256" key="5">
    <source>
        <dbReference type="ARBA" id="ARBA00023136"/>
    </source>
</evidence>
<evidence type="ECO:0000313" key="8">
    <source>
        <dbReference type="EMBL" id="RDB57969.1"/>
    </source>
</evidence>
<dbReference type="EMBL" id="PPTO01000010">
    <property type="protein sequence ID" value="RDB57969.1"/>
    <property type="molecule type" value="Genomic_DNA"/>
</dbReference>
<feature type="transmembrane region" description="Helical" evidence="6">
    <location>
        <begin position="100"/>
        <end position="122"/>
    </location>
</feature>